<gene>
    <name evidence="1" type="ORF">MM59RIKEN_27000</name>
</gene>
<dbReference type="Proteomes" id="UP000679848">
    <property type="component" value="Chromosome"/>
</dbReference>
<dbReference type="EMBL" id="AP023420">
    <property type="protein sequence ID" value="BCK85381.1"/>
    <property type="molecule type" value="Genomic_DNA"/>
</dbReference>
<organism evidence="1 2">
    <name type="scientific">Pusillibacter faecalis</name>
    <dbReference type="NCBI Taxonomy" id="2714358"/>
    <lineage>
        <taxon>Bacteria</taxon>
        <taxon>Bacillati</taxon>
        <taxon>Bacillota</taxon>
        <taxon>Clostridia</taxon>
        <taxon>Eubacteriales</taxon>
        <taxon>Oscillospiraceae</taxon>
        <taxon>Pusillibacter</taxon>
    </lineage>
</organism>
<dbReference type="AlphaFoldDB" id="A0A810QIW1"/>
<dbReference type="KEGG" id="pfaa:MM59RIKEN_27000"/>
<name>A0A810QIW1_9FIRM</name>
<keyword evidence="2" id="KW-1185">Reference proteome</keyword>
<evidence type="ECO:0000313" key="1">
    <source>
        <dbReference type="EMBL" id="BCK85381.1"/>
    </source>
</evidence>
<accession>A0A810QIW1</accession>
<protein>
    <submittedName>
        <fullName evidence="1">Uncharacterized protein</fullName>
    </submittedName>
</protein>
<sequence length="67" mass="8016">MQYNEIYPLLKNTIKWLQENYPHDTYFVINSNSATMYHRRSVFAMDDDLFSSRKKEDNKNGEGGQHK</sequence>
<dbReference type="RefSeq" id="WP_213543512.1">
    <property type="nucleotide sequence ID" value="NZ_AP023420.1"/>
</dbReference>
<reference evidence="1" key="1">
    <citation type="submission" date="2020-09" db="EMBL/GenBank/DDBJ databases">
        <title>New species isolated from human feces.</title>
        <authorList>
            <person name="Kitahara M."/>
            <person name="Shigeno Y."/>
            <person name="Shime M."/>
            <person name="Matsumoto Y."/>
            <person name="Nakamura S."/>
            <person name="Motooka D."/>
            <person name="Fukuoka S."/>
            <person name="Nishikawa H."/>
            <person name="Benno Y."/>
        </authorList>
    </citation>
    <scope>NUCLEOTIDE SEQUENCE</scope>
    <source>
        <strain evidence="1">MM59</strain>
    </source>
</reference>
<proteinExistence type="predicted"/>
<evidence type="ECO:0000313" key="2">
    <source>
        <dbReference type="Proteomes" id="UP000679848"/>
    </source>
</evidence>